<gene>
    <name evidence="3" type="ORF">LZ518_12655</name>
</gene>
<sequence length="286" mass="30469">MSAARILLARGLCALALAGSASVARAADIEASTVDATENSQAQEAQPPAEAGDSQAQSQSGKWQFATIGYVWFAGAEGSTDVIGPVEPVGLDLSFGDVLKAFKFAFMGAAEAQRDRFVVLGDLTFIHLEAKHGIDIRNQDFLDAELDSRTAEVTLLGGYRVANKGPVTVDLLAGGRMNFLKISLQLDGPNRSADGAVTENWFDPLVAARINAPLGGKWSLALYGDIGGLGMGSDLTWQGNATVNYQLNHKMTLGAGWRHFKVNYDHGDFLYNVAQSGPIVTFRTAF</sequence>
<feature type="chain" id="PRO_5045208245" evidence="2">
    <location>
        <begin position="27"/>
        <end position="286"/>
    </location>
</feature>
<dbReference type="InterPro" id="IPR011250">
    <property type="entry name" value="OMP/PagP_B-barrel"/>
</dbReference>
<name>A0ABT0SD11_9SPHN</name>
<evidence type="ECO:0000313" key="3">
    <source>
        <dbReference type="EMBL" id="MCL6741980.1"/>
    </source>
</evidence>
<evidence type="ECO:0000256" key="1">
    <source>
        <dbReference type="SAM" id="MobiDB-lite"/>
    </source>
</evidence>
<dbReference type="EMBL" id="JAMGBB010000001">
    <property type="protein sequence ID" value="MCL6741980.1"/>
    <property type="molecule type" value="Genomic_DNA"/>
</dbReference>
<feature type="compositionally biased region" description="Low complexity" evidence="1">
    <location>
        <begin position="41"/>
        <end position="51"/>
    </location>
</feature>
<protein>
    <submittedName>
        <fullName evidence="3">Uncharacterized protein</fullName>
    </submittedName>
</protein>
<dbReference type="RefSeq" id="WP_249916336.1">
    <property type="nucleotide sequence ID" value="NZ_JAMGBB010000001.1"/>
</dbReference>
<proteinExistence type="predicted"/>
<comment type="caution">
    <text evidence="3">The sequence shown here is derived from an EMBL/GenBank/DDBJ whole genome shotgun (WGS) entry which is preliminary data.</text>
</comment>
<feature type="region of interest" description="Disordered" evidence="1">
    <location>
        <begin position="35"/>
        <end position="57"/>
    </location>
</feature>
<evidence type="ECO:0000313" key="4">
    <source>
        <dbReference type="Proteomes" id="UP001165383"/>
    </source>
</evidence>
<feature type="signal peptide" evidence="2">
    <location>
        <begin position="1"/>
        <end position="26"/>
    </location>
</feature>
<keyword evidence="2" id="KW-0732">Signal</keyword>
<keyword evidence="4" id="KW-1185">Reference proteome</keyword>
<reference evidence="3" key="1">
    <citation type="submission" date="2022-05" db="EMBL/GenBank/DDBJ databases">
        <authorList>
            <person name="Jo J.-H."/>
            <person name="Im W.-T."/>
        </authorList>
    </citation>
    <scope>NUCLEOTIDE SEQUENCE</scope>
    <source>
        <strain evidence="3">RB56-2</strain>
    </source>
</reference>
<dbReference type="SUPFAM" id="SSF56925">
    <property type="entry name" value="OMPA-like"/>
    <property type="match status" value="1"/>
</dbReference>
<organism evidence="3 4">
    <name type="scientific">Sphingomonas brevis</name>
    <dbReference type="NCBI Taxonomy" id="2908206"/>
    <lineage>
        <taxon>Bacteria</taxon>
        <taxon>Pseudomonadati</taxon>
        <taxon>Pseudomonadota</taxon>
        <taxon>Alphaproteobacteria</taxon>
        <taxon>Sphingomonadales</taxon>
        <taxon>Sphingomonadaceae</taxon>
        <taxon>Sphingomonas</taxon>
    </lineage>
</organism>
<dbReference type="Proteomes" id="UP001165383">
    <property type="component" value="Unassembled WGS sequence"/>
</dbReference>
<accession>A0ABT0SD11</accession>
<evidence type="ECO:0000256" key="2">
    <source>
        <dbReference type="SAM" id="SignalP"/>
    </source>
</evidence>